<keyword evidence="3 6" id="KW-0808">Transferase</keyword>
<comment type="caution">
    <text evidence="7">The sequence shown here is derived from an EMBL/GenBank/DDBJ whole genome shotgun (WGS) entry which is preliminary data.</text>
</comment>
<comment type="similarity">
    <text evidence="2 6">Belongs to the FPP/GGPP synthase family.</text>
</comment>
<dbReference type="PANTHER" id="PTHR12001:SF69">
    <property type="entry name" value="ALL TRANS-POLYPRENYL-DIPHOSPHATE SYNTHASE PDSS1"/>
    <property type="match status" value="1"/>
</dbReference>
<dbReference type="GO" id="GO:0046872">
    <property type="term" value="F:metal ion binding"/>
    <property type="evidence" value="ECO:0007669"/>
    <property type="project" value="UniProtKB-KW"/>
</dbReference>
<accession>G9WFV9</accession>
<dbReference type="InterPro" id="IPR033749">
    <property type="entry name" value="Polyprenyl_synt_CS"/>
</dbReference>
<keyword evidence="5" id="KW-0460">Magnesium</keyword>
<dbReference type="SFLD" id="SFLDS00005">
    <property type="entry name" value="Isoprenoid_Synthase_Type_I"/>
    <property type="match status" value="1"/>
</dbReference>
<name>G9WFV9_9LACO</name>
<evidence type="ECO:0000256" key="1">
    <source>
        <dbReference type="ARBA" id="ARBA00001946"/>
    </source>
</evidence>
<sequence length="334" mass="37820">MATLFQGYHFASQDAKAVRDILAKQRFPIKPYQDKVENMLKQNGKMLRATLANLFGRYGLHLSNGLNRATLADVHQGAAAIEVLHLATLVHDDVVDDADQRRGLTTLQHFFGNKDTIYLGDQLFTKYFQLLIAVSPSNDFIRYHADMMEKILSGELIQDRMRFNHNIQLADYYQAIQGKTAALFSLSAVSGLWLGSGIQHLQDAKTTLQAAYQFGENLGMAFQMIDDLQDLDMTAKTGKPKFEDLKEGVYTLPIILALADADFQAILKNDHPGLNQVIGFFQSHSEYFQSSREICQHFLLEAQKNLDFFQPEDEIKELQKLIKQIQSQLDSAQI</sequence>
<dbReference type="Gene3D" id="1.10.600.10">
    <property type="entry name" value="Farnesyl Diphosphate Synthase"/>
    <property type="match status" value="1"/>
</dbReference>
<keyword evidence="4" id="KW-0479">Metal-binding</keyword>
<protein>
    <submittedName>
        <fullName evidence="7">Heptaprenyl diphosphate synthase component II</fullName>
    </submittedName>
</protein>
<dbReference type="GO" id="GO:0008299">
    <property type="term" value="P:isoprenoid biosynthetic process"/>
    <property type="evidence" value="ECO:0007669"/>
    <property type="project" value="InterPro"/>
</dbReference>
<evidence type="ECO:0000256" key="3">
    <source>
        <dbReference type="ARBA" id="ARBA00022679"/>
    </source>
</evidence>
<dbReference type="PANTHER" id="PTHR12001">
    <property type="entry name" value="GERANYLGERANYL PYROPHOSPHATE SYNTHASE"/>
    <property type="match status" value="1"/>
</dbReference>
<keyword evidence="8" id="KW-1185">Reference proteome</keyword>
<evidence type="ECO:0000256" key="5">
    <source>
        <dbReference type="ARBA" id="ARBA00022842"/>
    </source>
</evidence>
<dbReference type="PATRIC" id="fig|1045004.4.peg.1374"/>
<dbReference type="InterPro" id="IPR000092">
    <property type="entry name" value="Polyprenyl_synt"/>
</dbReference>
<dbReference type="PROSITE" id="PS00444">
    <property type="entry name" value="POLYPRENYL_SYNTHASE_2"/>
    <property type="match status" value="1"/>
</dbReference>
<dbReference type="HOGENOM" id="CLU_014015_2_0_9"/>
<dbReference type="GO" id="GO:0004659">
    <property type="term" value="F:prenyltransferase activity"/>
    <property type="evidence" value="ECO:0007669"/>
    <property type="project" value="InterPro"/>
</dbReference>
<dbReference type="AlphaFoldDB" id="G9WFV9"/>
<evidence type="ECO:0000256" key="2">
    <source>
        <dbReference type="ARBA" id="ARBA00006706"/>
    </source>
</evidence>
<dbReference type="EMBL" id="AFVZ01000001">
    <property type="protein sequence ID" value="EHN59482.1"/>
    <property type="molecule type" value="Genomic_DNA"/>
</dbReference>
<dbReference type="PROSITE" id="PS00723">
    <property type="entry name" value="POLYPRENYL_SYNTHASE_1"/>
    <property type="match status" value="1"/>
</dbReference>
<gene>
    <name evidence="7" type="ORF">OKIT_1399</name>
</gene>
<reference evidence="7 8" key="1">
    <citation type="journal article" date="2012" name="PLoS ONE">
        <title>Functional divergence in the genus oenococcus as predicted by genome sequencing of the newly-described species, Oenococcus kitaharae.</title>
        <authorList>
            <person name="Borneman A.R."/>
            <person name="McCarthy J.M."/>
            <person name="Chambers P.J."/>
            <person name="Bartowsky E.J."/>
        </authorList>
    </citation>
    <scope>NUCLEOTIDE SEQUENCE [LARGE SCALE GENOMIC DNA]</scope>
    <source>
        <strain evidence="8">DSM17330</strain>
    </source>
</reference>
<proteinExistence type="inferred from homology"/>
<dbReference type="InterPro" id="IPR008949">
    <property type="entry name" value="Isoprenoid_synthase_dom_sf"/>
</dbReference>
<evidence type="ECO:0000256" key="6">
    <source>
        <dbReference type="RuleBase" id="RU004466"/>
    </source>
</evidence>
<dbReference type="SUPFAM" id="SSF48576">
    <property type="entry name" value="Terpenoid synthases"/>
    <property type="match status" value="1"/>
</dbReference>
<dbReference type="RefSeq" id="WP_007746428.1">
    <property type="nucleotide sequence ID" value="NZ_CM001398.1"/>
</dbReference>
<organism evidence="7 8">
    <name type="scientific">Oenococcus kitaharae DSM 17330</name>
    <dbReference type="NCBI Taxonomy" id="1045004"/>
    <lineage>
        <taxon>Bacteria</taxon>
        <taxon>Bacillati</taxon>
        <taxon>Bacillota</taxon>
        <taxon>Bacilli</taxon>
        <taxon>Lactobacillales</taxon>
        <taxon>Lactobacillaceae</taxon>
        <taxon>Oenococcus</taxon>
    </lineage>
</organism>
<evidence type="ECO:0000313" key="7">
    <source>
        <dbReference type="EMBL" id="EHN59482.1"/>
    </source>
</evidence>
<dbReference type="Pfam" id="PF00348">
    <property type="entry name" value="polyprenyl_synt"/>
    <property type="match status" value="1"/>
</dbReference>
<dbReference type="eggNOG" id="COG0142">
    <property type="taxonomic scope" value="Bacteria"/>
</dbReference>
<dbReference type="Proteomes" id="UP000004959">
    <property type="component" value="Chromosome"/>
</dbReference>
<evidence type="ECO:0000313" key="8">
    <source>
        <dbReference type="Proteomes" id="UP000004959"/>
    </source>
</evidence>
<comment type="cofactor">
    <cofactor evidence="1">
        <name>Mg(2+)</name>
        <dbReference type="ChEBI" id="CHEBI:18420"/>
    </cofactor>
</comment>
<evidence type="ECO:0000256" key="4">
    <source>
        <dbReference type="ARBA" id="ARBA00022723"/>
    </source>
</evidence>
<dbReference type="OrthoDB" id="9805316at2"/>